<organism evidence="15 16">
    <name type="scientific">Prochlorococcus marinus (strain SARG / CCMP1375 / SS120)</name>
    <dbReference type="NCBI Taxonomy" id="167539"/>
    <lineage>
        <taxon>Bacteria</taxon>
        <taxon>Bacillati</taxon>
        <taxon>Cyanobacteriota</taxon>
        <taxon>Cyanophyceae</taxon>
        <taxon>Synechococcales</taxon>
        <taxon>Prochlorococcaceae</taxon>
        <taxon>Prochlorococcus</taxon>
    </lineage>
</organism>
<evidence type="ECO:0000256" key="1">
    <source>
        <dbReference type="ARBA" id="ARBA00004496"/>
    </source>
</evidence>
<evidence type="ECO:0000256" key="9">
    <source>
        <dbReference type="ARBA" id="ARBA00022691"/>
    </source>
</evidence>
<dbReference type="AlphaFoldDB" id="Q7VBR8"/>
<evidence type="ECO:0000256" key="5">
    <source>
        <dbReference type="ARBA" id="ARBA00022490"/>
    </source>
</evidence>
<dbReference type="PIRSF" id="PIRSF015601">
    <property type="entry name" value="MTase_slr0722"/>
    <property type="match status" value="1"/>
</dbReference>
<feature type="domain" description="Ribosomal RNA small subunit methyltransferase E methyltransferase" evidence="13">
    <location>
        <begin position="83"/>
        <end position="244"/>
    </location>
</feature>
<dbReference type="InterPro" id="IPR015947">
    <property type="entry name" value="PUA-like_sf"/>
</dbReference>
<evidence type="ECO:0000256" key="2">
    <source>
        <dbReference type="ARBA" id="ARBA00005528"/>
    </source>
</evidence>
<evidence type="ECO:0000313" key="15">
    <source>
        <dbReference type="EMBL" id="AAQ00069.1"/>
    </source>
</evidence>
<dbReference type="CDD" id="cd18084">
    <property type="entry name" value="RsmE-like"/>
    <property type="match status" value="1"/>
</dbReference>
<dbReference type="InterPro" id="IPR006700">
    <property type="entry name" value="RsmE"/>
</dbReference>
<keyword evidence="16" id="KW-1185">Reference proteome</keyword>
<dbReference type="OrthoDB" id="9815641at2"/>
<dbReference type="EMBL" id="AE017126">
    <property type="protein sequence ID" value="AAQ00069.1"/>
    <property type="molecule type" value="Genomic_DNA"/>
</dbReference>
<reference evidence="15 16" key="1">
    <citation type="journal article" date="2003" name="Proc. Natl. Acad. Sci. U.S.A.">
        <title>Genome sequence of the cyanobacterium Prochlorococcus marinus SS120, a nearly minimal oxyphototrophic genome.</title>
        <authorList>
            <person name="Dufresne A."/>
            <person name="Salanoubat M."/>
            <person name="Partensky F."/>
            <person name="Artiguenave F."/>
            <person name="Axmann I.M."/>
            <person name="Barbe V."/>
            <person name="Duprat S."/>
            <person name="Galperin M.Y."/>
            <person name="Koonin E.V."/>
            <person name="Le Gall F."/>
            <person name="Makarova K.S."/>
            <person name="Ostrowski M."/>
            <person name="Oztas S."/>
            <person name="Robert C."/>
            <person name="Rogozin I.B."/>
            <person name="Scanlan D.J."/>
            <person name="Tandeau de Marsac N."/>
            <person name="Weissenbach J."/>
            <person name="Wincker P."/>
            <person name="Wolf Y.I."/>
            <person name="Hess W.R."/>
        </authorList>
    </citation>
    <scope>NUCLEOTIDE SEQUENCE [LARGE SCALE GENOMIC DNA]</scope>
    <source>
        <strain evidence="16">SARG / CCMP1375 / SS120</strain>
    </source>
</reference>
<dbReference type="NCBIfam" id="TIGR00046">
    <property type="entry name" value="RsmE family RNA methyltransferase"/>
    <property type="match status" value="1"/>
</dbReference>
<name>Q7VBR8_PROMA</name>
<evidence type="ECO:0000256" key="10">
    <source>
        <dbReference type="ARBA" id="ARBA00025699"/>
    </source>
</evidence>
<proteinExistence type="inferred from homology"/>
<dbReference type="GO" id="GO:0005737">
    <property type="term" value="C:cytoplasm"/>
    <property type="evidence" value="ECO:0007669"/>
    <property type="project" value="UniProtKB-SubCell"/>
</dbReference>
<evidence type="ECO:0000256" key="7">
    <source>
        <dbReference type="ARBA" id="ARBA00022603"/>
    </source>
</evidence>
<keyword evidence="9 12" id="KW-0949">S-adenosyl-L-methionine</keyword>
<evidence type="ECO:0000256" key="4">
    <source>
        <dbReference type="ARBA" id="ARBA00013673"/>
    </source>
</evidence>
<keyword evidence="6 12" id="KW-0698">rRNA processing</keyword>
<evidence type="ECO:0000256" key="8">
    <source>
        <dbReference type="ARBA" id="ARBA00022679"/>
    </source>
</evidence>
<dbReference type="HOGENOM" id="CLU_067442_4_1_3"/>
<dbReference type="InterPro" id="IPR046886">
    <property type="entry name" value="RsmE_MTase_dom"/>
</dbReference>
<keyword evidence="5 12" id="KW-0963">Cytoplasm</keyword>
<dbReference type="InterPro" id="IPR046887">
    <property type="entry name" value="RsmE_PUA-like"/>
</dbReference>
<dbReference type="PATRIC" id="fig|167539.5.peg.1075"/>
<evidence type="ECO:0000256" key="6">
    <source>
        <dbReference type="ARBA" id="ARBA00022552"/>
    </source>
</evidence>
<evidence type="ECO:0000256" key="12">
    <source>
        <dbReference type="PIRNR" id="PIRNR015601"/>
    </source>
</evidence>
<evidence type="ECO:0000313" key="16">
    <source>
        <dbReference type="Proteomes" id="UP000001420"/>
    </source>
</evidence>
<dbReference type="EnsemblBacteria" id="AAQ00069">
    <property type="protein sequence ID" value="AAQ00069"/>
    <property type="gene ID" value="Pro_1024"/>
</dbReference>
<dbReference type="STRING" id="167539.Pro_1024"/>
<dbReference type="RefSeq" id="WP_011125176.1">
    <property type="nucleotide sequence ID" value="NC_005042.1"/>
</dbReference>
<dbReference type="eggNOG" id="COG1385">
    <property type="taxonomic scope" value="Bacteria"/>
</dbReference>
<gene>
    <name evidence="15" type="ordered locus">Pro_1024</name>
</gene>
<accession>Q7VBR8</accession>
<dbReference type="SUPFAM" id="SSF75217">
    <property type="entry name" value="alpha/beta knot"/>
    <property type="match status" value="1"/>
</dbReference>
<dbReference type="Pfam" id="PF04452">
    <property type="entry name" value="Methyltrans_RNA"/>
    <property type="match status" value="1"/>
</dbReference>
<evidence type="ECO:0000259" key="14">
    <source>
        <dbReference type="Pfam" id="PF20260"/>
    </source>
</evidence>
<sequence>MAELRRLLIDPLRINKSSLNNNIIDLTGQESHYLARVLRLRYGDHINIVDGVGHLWTADFIKEDLIKLHSDLSNPEVTESKKNPLICLAVVVPKQDFDDILRMSTEIGIDVLQPIISDRSVVRNFQSERVKRWDSIINEAVEQSEQLWKPKLKEIICFNEWIDIYRKSTLMALGTTRIDNAIPFESLLNDIKDDLNQICIAIGPEGGWSNHEIFLAREKECANVLLADTILKNTTAAIVATQIMSSWRRSLNSF</sequence>
<evidence type="ECO:0000256" key="11">
    <source>
        <dbReference type="ARBA" id="ARBA00047944"/>
    </source>
</evidence>
<dbReference type="NCBIfam" id="NF008697">
    <property type="entry name" value="PRK11713.4-1"/>
    <property type="match status" value="1"/>
</dbReference>
<dbReference type="PANTHER" id="PTHR30027:SF3">
    <property type="entry name" value="16S RRNA (URACIL(1498)-N(3))-METHYLTRANSFERASE"/>
    <property type="match status" value="1"/>
</dbReference>
<dbReference type="Proteomes" id="UP000001420">
    <property type="component" value="Chromosome"/>
</dbReference>
<feature type="domain" description="Ribosomal RNA small subunit methyltransferase E PUA-like" evidence="14">
    <location>
        <begin position="26"/>
        <end position="68"/>
    </location>
</feature>
<comment type="function">
    <text evidence="10 12">Specifically methylates the N3 position of the uracil ring of uridine 1498 (m3U1498) in 16S rRNA. Acts on the fully assembled 30S ribosomal subunit.</text>
</comment>
<keyword evidence="8 12" id="KW-0808">Transferase</keyword>
<evidence type="ECO:0000256" key="3">
    <source>
        <dbReference type="ARBA" id="ARBA00012328"/>
    </source>
</evidence>
<dbReference type="EC" id="2.1.1.193" evidence="3 12"/>
<dbReference type="InterPro" id="IPR029026">
    <property type="entry name" value="tRNA_m1G_MTases_N"/>
</dbReference>
<dbReference type="GO" id="GO:0070042">
    <property type="term" value="F:rRNA (uridine-N3-)-methyltransferase activity"/>
    <property type="evidence" value="ECO:0007669"/>
    <property type="project" value="TreeGrafter"/>
</dbReference>
<dbReference type="Gene3D" id="3.40.1280.10">
    <property type="match status" value="1"/>
</dbReference>
<dbReference type="PANTHER" id="PTHR30027">
    <property type="entry name" value="RIBOSOMAL RNA SMALL SUBUNIT METHYLTRANSFERASE E"/>
    <property type="match status" value="1"/>
</dbReference>
<dbReference type="SUPFAM" id="SSF88697">
    <property type="entry name" value="PUA domain-like"/>
    <property type="match status" value="1"/>
</dbReference>
<comment type="subcellular location">
    <subcellularLocation>
        <location evidence="1 12">Cytoplasm</location>
    </subcellularLocation>
</comment>
<dbReference type="GO" id="GO:0070475">
    <property type="term" value="P:rRNA base methylation"/>
    <property type="evidence" value="ECO:0007669"/>
    <property type="project" value="TreeGrafter"/>
</dbReference>
<keyword evidence="7 12" id="KW-0489">Methyltransferase</keyword>
<dbReference type="InterPro" id="IPR029028">
    <property type="entry name" value="Alpha/beta_knot_MTases"/>
</dbReference>
<comment type="catalytic activity">
    <reaction evidence="11 12">
        <text>uridine(1498) in 16S rRNA + S-adenosyl-L-methionine = N(3)-methyluridine(1498) in 16S rRNA + S-adenosyl-L-homocysteine + H(+)</text>
        <dbReference type="Rhea" id="RHEA:42920"/>
        <dbReference type="Rhea" id="RHEA-COMP:10283"/>
        <dbReference type="Rhea" id="RHEA-COMP:10284"/>
        <dbReference type="ChEBI" id="CHEBI:15378"/>
        <dbReference type="ChEBI" id="CHEBI:57856"/>
        <dbReference type="ChEBI" id="CHEBI:59789"/>
        <dbReference type="ChEBI" id="CHEBI:65315"/>
        <dbReference type="ChEBI" id="CHEBI:74502"/>
        <dbReference type="EC" id="2.1.1.193"/>
    </reaction>
</comment>
<dbReference type="Pfam" id="PF20260">
    <property type="entry name" value="PUA_4"/>
    <property type="match status" value="1"/>
</dbReference>
<protein>
    <recommendedName>
        <fullName evidence="4 12">Ribosomal RNA small subunit methyltransferase E</fullName>
        <ecNumber evidence="3 12">2.1.1.193</ecNumber>
    </recommendedName>
</protein>
<evidence type="ECO:0000259" key="13">
    <source>
        <dbReference type="Pfam" id="PF04452"/>
    </source>
</evidence>
<dbReference type="KEGG" id="pma:Pro_1024"/>
<comment type="similarity">
    <text evidence="2 12">Belongs to the RNA methyltransferase RsmE family.</text>
</comment>